<dbReference type="Proteomes" id="UP001055804">
    <property type="component" value="Unassembled WGS sequence"/>
</dbReference>
<evidence type="ECO:0000313" key="1">
    <source>
        <dbReference type="EMBL" id="MCP1335149.1"/>
    </source>
</evidence>
<accession>A0A9J6P8Y7</accession>
<dbReference type="RefSeq" id="WP_234170182.1">
    <property type="nucleotide sequence ID" value="NZ_JAMZFT010000001.1"/>
</dbReference>
<keyword evidence="2" id="KW-1185">Reference proteome</keyword>
<name>A0A9J6P8Y7_9PROT</name>
<protein>
    <submittedName>
        <fullName evidence="1">Uncharacterized protein</fullName>
    </submittedName>
</protein>
<proteinExistence type="predicted"/>
<reference evidence="1" key="1">
    <citation type="submission" date="2022-06" db="EMBL/GenBank/DDBJ databases">
        <title>Isolation and Genomics of Futiania mangrovii gen. nov., sp. nov., a Rare and Metabolically-versatile member in the Class Alphaproteobacteria.</title>
        <authorList>
            <person name="Liu L."/>
            <person name="Huang W.-C."/>
            <person name="Pan J."/>
            <person name="Li J."/>
            <person name="Huang Y."/>
            <person name="Du H."/>
            <person name="Liu Y."/>
            <person name="Li M."/>
        </authorList>
    </citation>
    <scope>NUCLEOTIDE SEQUENCE</scope>
    <source>
        <strain evidence="1">FT118</strain>
    </source>
</reference>
<organism evidence="1 2">
    <name type="scientific">Futiania mangrovi</name>
    <dbReference type="NCBI Taxonomy" id="2959716"/>
    <lineage>
        <taxon>Bacteria</taxon>
        <taxon>Pseudomonadati</taxon>
        <taxon>Pseudomonadota</taxon>
        <taxon>Alphaproteobacteria</taxon>
        <taxon>Futianiales</taxon>
        <taxon>Futianiaceae</taxon>
        <taxon>Futiania</taxon>
    </lineage>
</organism>
<dbReference type="AlphaFoldDB" id="A0A9J6P8Y7"/>
<gene>
    <name evidence="1" type="ORF">NJQ99_01870</name>
</gene>
<dbReference type="EMBL" id="JAMZFT010000001">
    <property type="protein sequence ID" value="MCP1335149.1"/>
    <property type="molecule type" value="Genomic_DNA"/>
</dbReference>
<evidence type="ECO:0000313" key="2">
    <source>
        <dbReference type="Proteomes" id="UP001055804"/>
    </source>
</evidence>
<comment type="caution">
    <text evidence="1">The sequence shown here is derived from an EMBL/GenBank/DDBJ whole genome shotgun (WGS) entry which is preliminary data.</text>
</comment>
<sequence>MTKRTVKTFEERPLDHIIESETVDYDNRSFAFSVFGHEDPAIVTVIIGKEQRTLSRDAHTEGFTRLLDAIKRVPPAR</sequence>